<accession>A0A5C6S3G9</accession>
<evidence type="ECO:0000313" key="2">
    <source>
        <dbReference type="Proteomes" id="UP000321580"/>
    </source>
</evidence>
<dbReference type="NCBIfam" id="TIGR04183">
    <property type="entry name" value="Por_Secre_tail"/>
    <property type="match status" value="1"/>
</dbReference>
<comment type="caution">
    <text evidence="1">The sequence shown here is derived from an EMBL/GenBank/DDBJ whole genome shotgun (WGS) entry which is preliminary data.</text>
</comment>
<keyword evidence="2" id="KW-1185">Reference proteome</keyword>
<dbReference type="EMBL" id="VOOR01000004">
    <property type="protein sequence ID" value="TXB68360.1"/>
    <property type="molecule type" value="Genomic_DNA"/>
</dbReference>
<dbReference type="InterPro" id="IPR026444">
    <property type="entry name" value="Secre_tail"/>
</dbReference>
<organism evidence="1 2">
    <name type="scientific">Phaeodactylibacter luteus</name>
    <dbReference type="NCBI Taxonomy" id="1564516"/>
    <lineage>
        <taxon>Bacteria</taxon>
        <taxon>Pseudomonadati</taxon>
        <taxon>Bacteroidota</taxon>
        <taxon>Saprospiria</taxon>
        <taxon>Saprospirales</taxon>
        <taxon>Haliscomenobacteraceae</taxon>
        <taxon>Phaeodactylibacter</taxon>
    </lineage>
</organism>
<proteinExistence type="predicted"/>
<reference evidence="1 2" key="1">
    <citation type="submission" date="2019-08" db="EMBL/GenBank/DDBJ databases">
        <title>Genome of Phaeodactylibacter luteus.</title>
        <authorList>
            <person name="Bowman J.P."/>
        </authorList>
    </citation>
    <scope>NUCLEOTIDE SEQUENCE [LARGE SCALE GENOMIC DNA]</scope>
    <source>
        <strain evidence="1 2">KCTC 42180</strain>
    </source>
</reference>
<dbReference type="Proteomes" id="UP000321580">
    <property type="component" value="Unassembled WGS sequence"/>
</dbReference>
<evidence type="ECO:0000313" key="1">
    <source>
        <dbReference type="EMBL" id="TXB68360.1"/>
    </source>
</evidence>
<protein>
    <submittedName>
        <fullName evidence="1">T9SS type A sorting domain-containing protein</fullName>
    </submittedName>
</protein>
<gene>
    <name evidence="1" type="ORF">FRY97_02985</name>
</gene>
<name>A0A5C6S3G9_9BACT</name>
<sequence>MAEGEQASMHSTQQACSEILGCQAIKTTRTGRECPCPMPDICTKPIPMTRLFFFALLLLLATTALEAQPDVRMQVLSAWGGASGTANITLGEAIIFSADSPGGSISQGFQSQSGLPSVPSAAIAPSPEVQALVYPNPATGWAYLETNLELDAVYLHNTLGQVFTVYLQPGGLLDIRPFPPGYYQLSARSGGRTVYIGTLVKSRL</sequence>
<dbReference type="AlphaFoldDB" id="A0A5C6S3G9"/>